<proteinExistence type="predicted"/>
<keyword evidence="1" id="KW-0472">Membrane</keyword>
<organism evidence="2 3">
    <name type="scientific">Thiocystis violascens (strain ATCC 17096 / DSM 198 / 6111)</name>
    <name type="common">Chromatium violascens</name>
    <dbReference type="NCBI Taxonomy" id="765911"/>
    <lineage>
        <taxon>Bacteria</taxon>
        <taxon>Pseudomonadati</taxon>
        <taxon>Pseudomonadota</taxon>
        <taxon>Gammaproteobacteria</taxon>
        <taxon>Chromatiales</taxon>
        <taxon>Chromatiaceae</taxon>
        <taxon>Thiocystis</taxon>
    </lineage>
</organism>
<accession>I3YGH5</accession>
<dbReference type="KEGG" id="tvi:Thivi_4280"/>
<name>I3YGH5_THIV6</name>
<keyword evidence="1" id="KW-1133">Transmembrane helix</keyword>
<gene>
    <name evidence="2" type="ordered locus">Thivi_4280</name>
</gene>
<dbReference type="AlphaFoldDB" id="I3YGH5"/>
<keyword evidence="1" id="KW-0812">Transmembrane</keyword>
<dbReference type="RefSeq" id="WP_014780473.1">
    <property type="nucleotide sequence ID" value="NC_018012.1"/>
</dbReference>
<dbReference type="eggNOG" id="ENOG5033NXT">
    <property type="taxonomic scope" value="Bacteria"/>
</dbReference>
<protein>
    <submittedName>
        <fullName evidence="2">Uncharacterized protein</fullName>
    </submittedName>
</protein>
<reference evidence="2 3" key="1">
    <citation type="submission" date="2012-06" db="EMBL/GenBank/DDBJ databases">
        <title>Complete sequence of Thiocystis violascens DSM 198.</title>
        <authorList>
            <consortium name="US DOE Joint Genome Institute"/>
            <person name="Lucas S."/>
            <person name="Han J."/>
            <person name="Lapidus A."/>
            <person name="Cheng J.-F."/>
            <person name="Goodwin L."/>
            <person name="Pitluck S."/>
            <person name="Peters L."/>
            <person name="Ovchinnikova G."/>
            <person name="Teshima H."/>
            <person name="Detter J.C."/>
            <person name="Han C."/>
            <person name="Tapia R."/>
            <person name="Land M."/>
            <person name="Hauser L."/>
            <person name="Kyrpides N."/>
            <person name="Ivanova N."/>
            <person name="Pagani I."/>
            <person name="Vogl K."/>
            <person name="Liu Z."/>
            <person name="Frigaard N.-U."/>
            <person name="Bryant D."/>
            <person name="Woyke T."/>
        </authorList>
    </citation>
    <scope>NUCLEOTIDE SEQUENCE [LARGE SCALE GENOMIC DNA]</scope>
    <source>
        <strain evidence="3">ATCC 17096 / DSM 198 / 6111</strain>
    </source>
</reference>
<dbReference type="EMBL" id="CP003154">
    <property type="protein sequence ID" value="AFL76093.1"/>
    <property type="molecule type" value="Genomic_DNA"/>
</dbReference>
<dbReference type="Proteomes" id="UP000006062">
    <property type="component" value="Chromosome"/>
</dbReference>
<evidence type="ECO:0000313" key="2">
    <source>
        <dbReference type="EMBL" id="AFL76093.1"/>
    </source>
</evidence>
<dbReference type="HOGENOM" id="CLU_2884554_0_0_6"/>
<evidence type="ECO:0000256" key="1">
    <source>
        <dbReference type="SAM" id="Phobius"/>
    </source>
</evidence>
<dbReference type="OrthoDB" id="5772775at2"/>
<keyword evidence="3" id="KW-1185">Reference proteome</keyword>
<sequence length="63" mass="6587">MKNILAAFGSLVGWSGVALCLVAGMFKLVGSYYVFSYEAMTLFTAGIAMIAAGCLAKLEARGM</sequence>
<feature type="transmembrane region" description="Helical" evidence="1">
    <location>
        <begin position="30"/>
        <end position="56"/>
    </location>
</feature>
<dbReference type="STRING" id="765911.Thivi_4280"/>
<evidence type="ECO:0000313" key="3">
    <source>
        <dbReference type="Proteomes" id="UP000006062"/>
    </source>
</evidence>